<evidence type="ECO:0000256" key="1">
    <source>
        <dbReference type="ARBA" id="ARBA00004141"/>
    </source>
</evidence>
<keyword evidence="4 5" id="KW-0472">Membrane</keyword>
<dbReference type="OrthoDB" id="3386503at2"/>
<dbReference type="AlphaFoldDB" id="A0A5S4EYC2"/>
<gene>
    <name evidence="7" type="ORF">ETD85_62045</name>
</gene>
<accession>A0A5S4EYC2</accession>
<feature type="domain" description="Methylamine utilisation protein MauE" evidence="6">
    <location>
        <begin position="5"/>
        <end position="129"/>
    </location>
</feature>
<dbReference type="GO" id="GO:0030416">
    <property type="term" value="P:methylamine metabolic process"/>
    <property type="evidence" value="ECO:0007669"/>
    <property type="project" value="InterPro"/>
</dbReference>
<reference evidence="7 8" key="1">
    <citation type="submission" date="2019-05" db="EMBL/GenBank/DDBJ databases">
        <title>Draft genome sequence of Nonomuraea zeae DSM 100528.</title>
        <authorList>
            <person name="Saricaoglu S."/>
            <person name="Isik K."/>
        </authorList>
    </citation>
    <scope>NUCLEOTIDE SEQUENCE [LARGE SCALE GENOMIC DNA]</scope>
    <source>
        <strain evidence="7 8">DSM 100528</strain>
    </source>
</reference>
<keyword evidence="8" id="KW-1185">Reference proteome</keyword>
<feature type="transmembrane region" description="Helical" evidence="5">
    <location>
        <begin position="6"/>
        <end position="25"/>
    </location>
</feature>
<evidence type="ECO:0000256" key="4">
    <source>
        <dbReference type="ARBA" id="ARBA00023136"/>
    </source>
</evidence>
<keyword evidence="3 5" id="KW-1133">Transmembrane helix</keyword>
<keyword evidence="2 5" id="KW-0812">Transmembrane</keyword>
<evidence type="ECO:0000259" key="6">
    <source>
        <dbReference type="Pfam" id="PF07291"/>
    </source>
</evidence>
<proteinExistence type="predicted"/>
<evidence type="ECO:0000313" key="8">
    <source>
        <dbReference type="Proteomes" id="UP000306628"/>
    </source>
</evidence>
<feature type="transmembrane region" description="Helical" evidence="5">
    <location>
        <begin position="115"/>
        <end position="133"/>
    </location>
</feature>
<dbReference type="RefSeq" id="WP_138699057.1">
    <property type="nucleotide sequence ID" value="NZ_JBHSAZ010000096.1"/>
</dbReference>
<comment type="caution">
    <text evidence="7">The sequence shown here is derived from an EMBL/GenBank/DDBJ whole genome shotgun (WGS) entry which is preliminary data.</text>
</comment>
<evidence type="ECO:0000256" key="2">
    <source>
        <dbReference type="ARBA" id="ARBA00022692"/>
    </source>
</evidence>
<dbReference type="Proteomes" id="UP000306628">
    <property type="component" value="Unassembled WGS sequence"/>
</dbReference>
<sequence>MQGIAASQPYVIALFLAWAGLLKLFSRRMRAQAGQTALAGLTGAARAVPALRLVGVVELAVAAALLIPPFSPAEGVAAAVVSTGFLAYLTYSAVAAPTASCGCLGAHSRPVNVRAFARAGLLLAASVLAIGAPPAVAPITALALGEAVALLALSAELDRHWLVPLRRLLVRLRSPLAAPAGHEVPLGASLHLLYRSPAYCSASAQLTSDVQDTWDEDGLRFVVFGARERTAVFAVPLHGQDPSAVRVALVEEPAPA</sequence>
<name>A0A5S4EYC2_9ACTN</name>
<dbReference type="GO" id="GO:0016020">
    <property type="term" value="C:membrane"/>
    <property type="evidence" value="ECO:0007669"/>
    <property type="project" value="UniProtKB-SubCell"/>
</dbReference>
<dbReference type="Pfam" id="PF07291">
    <property type="entry name" value="MauE"/>
    <property type="match status" value="1"/>
</dbReference>
<evidence type="ECO:0000256" key="3">
    <source>
        <dbReference type="ARBA" id="ARBA00022989"/>
    </source>
</evidence>
<organism evidence="7 8">
    <name type="scientific">Nonomuraea zeae</name>
    <dbReference type="NCBI Taxonomy" id="1642303"/>
    <lineage>
        <taxon>Bacteria</taxon>
        <taxon>Bacillati</taxon>
        <taxon>Actinomycetota</taxon>
        <taxon>Actinomycetes</taxon>
        <taxon>Streptosporangiales</taxon>
        <taxon>Streptosporangiaceae</taxon>
        <taxon>Nonomuraea</taxon>
    </lineage>
</organism>
<feature type="transmembrane region" description="Helical" evidence="5">
    <location>
        <begin position="50"/>
        <end position="70"/>
    </location>
</feature>
<comment type="subcellular location">
    <subcellularLocation>
        <location evidence="1">Membrane</location>
        <topology evidence="1">Multi-pass membrane protein</topology>
    </subcellularLocation>
</comment>
<evidence type="ECO:0000313" key="7">
    <source>
        <dbReference type="EMBL" id="TMR08710.1"/>
    </source>
</evidence>
<dbReference type="InterPro" id="IPR009908">
    <property type="entry name" value="Methylamine_util_MauE"/>
</dbReference>
<evidence type="ECO:0000256" key="5">
    <source>
        <dbReference type="SAM" id="Phobius"/>
    </source>
</evidence>
<protein>
    <recommendedName>
        <fullName evidence="6">Methylamine utilisation protein MauE domain-containing protein</fullName>
    </recommendedName>
</protein>
<dbReference type="EMBL" id="VCKX01000641">
    <property type="protein sequence ID" value="TMR08710.1"/>
    <property type="molecule type" value="Genomic_DNA"/>
</dbReference>